<keyword evidence="4" id="KW-0488">Methylation</keyword>
<evidence type="ECO:0000256" key="5">
    <source>
        <dbReference type="ARBA" id="ARBA00022519"/>
    </source>
</evidence>
<dbReference type="InterPro" id="IPR045584">
    <property type="entry name" value="Pilin-like"/>
</dbReference>
<dbReference type="GO" id="GO:0015627">
    <property type="term" value="C:type II protein secretion system complex"/>
    <property type="evidence" value="ECO:0007669"/>
    <property type="project" value="InterPro"/>
</dbReference>
<dbReference type="InterPro" id="IPR012902">
    <property type="entry name" value="N_methyl_site"/>
</dbReference>
<evidence type="ECO:0000256" key="9">
    <source>
        <dbReference type="ARBA" id="ARBA00025772"/>
    </source>
</evidence>
<dbReference type="RefSeq" id="WP_008486388.1">
    <property type="nucleotide sequence ID" value="NZ_AMRI01000032.1"/>
</dbReference>
<gene>
    <name evidence="13" type="ORF">B3C1_17187</name>
</gene>
<keyword evidence="5" id="KW-0997">Cell inner membrane</keyword>
<keyword evidence="3" id="KW-1003">Cell membrane</keyword>
<comment type="similarity">
    <text evidence="9">Belongs to the GSP H family.</text>
</comment>
<keyword evidence="7 11" id="KW-1133">Transmembrane helix</keyword>
<evidence type="ECO:0000259" key="12">
    <source>
        <dbReference type="Pfam" id="PF12019"/>
    </source>
</evidence>
<evidence type="ECO:0000256" key="10">
    <source>
        <dbReference type="ARBA" id="ARBA00030775"/>
    </source>
</evidence>
<dbReference type="eggNOG" id="COG4970">
    <property type="taxonomic scope" value="Bacteria"/>
</dbReference>
<dbReference type="EMBL" id="AMRI01000032">
    <property type="protein sequence ID" value="EKE68263.1"/>
    <property type="molecule type" value="Genomic_DNA"/>
</dbReference>
<sequence>MRERGFTLVELLVTLMVAGILVTISYPSLSRFFRDNQLGAEASELQSLLVTSRHHALNYQMPVVVCPLVGGKCANNWAGEISSFVDSNGSGELDNGEEVLQRVEATSNSRIFGQLRISFAADGILASTAGTIEICEGSDASLYHGVVVDPSGRSRVAEDLDGNGVRDDRNGNAINCN</sequence>
<evidence type="ECO:0000256" key="1">
    <source>
        <dbReference type="ARBA" id="ARBA00004377"/>
    </source>
</evidence>
<dbReference type="NCBIfam" id="TIGR02532">
    <property type="entry name" value="IV_pilin_GFxxxE"/>
    <property type="match status" value="1"/>
</dbReference>
<feature type="transmembrane region" description="Helical" evidence="11">
    <location>
        <begin position="6"/>
        <end position="26"/>
    </location>
</feature>
<name>K2IZF6_9GAMM</name>
<feature type="domain" description="General secretion pathway GspH" evidence="12">
    <location>
        <begin position="41"/>
        <end position="152"/>
    </location>
</feature>
<dbReference type="Pfam" id="PF12019">
    <property type="entry name" value="GspH"/>
    <property type="match status" value="1"/>
</dbReference>
<dbReference type="GO" id="GO:0005886">
    <property type="term" value="C:plasma membrane"/>
    <property type="evidence" value="ECO:0007669"/>
    <property type="project" value="UniProtKB-SubCell"/>
</dbReference>
<comment type="caution">
    <text evidence="13">The sequence shown here is derived from an EMBL/GenBank/DDBJ whole genome shotgun (WGS) entry which is preliminary data.</text>
</comment>
<evidence type="ECO:0000256" key="8">
    <source>
        <dbReference type="ARBA" id="ARBA00023136"/>
    </source>
</evidence>
<keyword evidence="6 11" id="KW-0812">Transmembrane</keyword>
<evidence type="ECO:0000256" key="6">
    <source>
        <dbReference type="ARBA" id="ARBA00022692"/>
    </source>
</evidence>
<keyword evidence="14" id="KW-1185">Reference proteome</keyword>
<dbReference type="Proteomes" id="UP000006755">
    <property type="component" value="Unassembled WGS sequence"/>
</dbReference>
<dbReference type="AlphaFoldDB" id="K2IZF6"/>
<evidence type="ECO:0000313" key="13">
    <source>
        <dbReference type="EMBL" id="EKE68263.1"/>
    </source>
</evidence>
<dbReference type="GO" id="GO:0015628">
    <property type="term" value="P:protein secretion by the type II secretion system"/>
    <property type="evidence" value="ECO:0007669"/>
    <property type="project" value="InterPro"/>
</dbReference>
<dbReference type="Pfam" id="PF07963">
    <property type="entry name" value="N_methyl"/>
    <property type="match status" value="1"/>
</dbReference>
<evidence type="ECO:0000256" key="2">
    <source>
        <dbReference type="ARBA" id="ARBA00021549"/>
    </source>
</evidence>
<dbReference type="PROSITE" id="PS00409">
    <property type="entry name" value="PROKAR_NTER_METHYL"/>
    <property type="match status" value="1"/>
</dbReference>
<reference evidence="13 14" key="1">
    <citation type="journal article" date="2012" name="J. Bacteriol.">
        <title>Genome Sequence of Gallaecimonas xiamenensis Type Strain 3-C-1.</title>
        <authorList>
            <person name="Lai Q."/>
            <person name="Wang L."/>
            <person name="Wang W."/>
            <person name="Shao Z."/>
        </authorList>
    </citation>
    <scope>NUCLEOTIDE SEQUENCE [LARGE SCALE GENOMIC DNA]</scope>
    <source>
        <strain evidence="13 14">3-C-1</strain>
    </source>
</reference>
<evidence type="ECO:0000256" key="11">
    <source>
        <dbReference type="SAM" id="Phobius"/>
    </source>
</evidence>
<dbReference type="Gene3D" id="3.55.40.10">
    <property type="entry name" value="minor pseudopilin epsh domain"/>
    <property type="match status" value="1"/>
</dbReference>
<accession>K2IZF6</accession>
<dbReference type="SUPFAM" id="SSF54523">
    <property type="entry name" value="Pili subunits"/>
    <property type="match status" value="1"/>
</dbReference>
<keyword evidence="8 11" id="KW-0472">Membrane</keyword>
<evidence type="ECO:0000256" key="3">
    <source>
        <dbReference type="ARBA" id="ARBA00022475"/>
    </source>
</evidence>
<dbReference type="InterPro" id="IPR022346">
    <property type="entry name" value="T2SS_GspH"/>
</dbReference>
<proteinExistence type="inferred from homology"/>
<dbReference type="STRING" id="745411.B3C1_17187"/>
<dbReference type="OrthoDB" id="6315619at2"/>
<evidence type="ECO:0000313" key="14">
    <source>
        <dbReference type="Proteomes" id="UP000006755"/>
    </source>
</evidence>
<evidence type="ECO:0000256" key="7">
    <source>
        <dbReference type="ARBA" id="ARBA00022989"/>
    </source>
</evidence>
<organism evidence="13 14">
    <name type="scientific">Gallaecimonas xiamenensis 3-C-1</name>
    <dbReference type="NCBI Taxonomy" id="745411"/>
    <lineage>
        <taxon>Bacteria</taxon>
        <taxon>Pseudomonadati</taxon>
        <taxon>Pseudomonadota</taxon>
        <taxon>Gammaproteobacteria</taxon>
        <taxon>Enterobacterales</taxon>
        <taxon>Gallaecimonadaceae</taxon>
        <taxon>Gallaecimonas</taxon>
    </lineage>
</organism>
<comment type="subcellular location">
    <subcellularLocation>
        <location evidence="1">Cell inner membrane</location>
        <topology evidence="1">Single-pass membrane protein</topology>
    </subcellularLocation>
</comment>
<protein>
    <recommendedName>
        <fullName evidence="2">Type II secretion system protein H</fullName>
    </recommendedName>
    <alternativeName>
        <fullName evidence="10">General secretion pathway protein H</fullName>
    </alternativeName>
</protein>
<evidence type="ECO:0000256" key="4">
    <source>
        <dbReference type="ARBA" id="ARBA00022481"/>
    </source>
</evidence>